<protein>
    <submittedName>
        <fullName evidence="1">DUF3830 family protein</fullName>
    </submittedName>
</protein>
<evidence type="ECO:0000313" key="2">
    <source>
        <dbReference type="Proteomes" id="UP000599312"/>
    </source>
</evidence>
<sequence length="145" mass="16345">MQRRLHFKIGDVAGSAILYDDAAPKNIAVLWNALPIHGPLRHARWSGQQTYMKIDPLARLCDRVENPVSLVSRGQVVFRPERGMFSVCYGRAQQRDQPLHHRVVNGYGSLIGLVDENTDALLAAFAETDFRGSIPIEIYRGEYPE</sequence>
<dbReference type="Pfam" id="PF12903">
    <property type="entry name" value="DUF3830"/>
    <property type="match status" value="1"/>
</dbReference>
<gene>
    <name evidence="1" type="ORF">I2H38_18370</name>
</gene>
<dbReference type="Proteomes" id="UP000599312">
    <property type="component" value="Unassembled WGS sequence"/>
</dbReference>
<dbReference type="AlphaFoldDB" id="A0A931FQ06"/>
<dbReference type="EMBL" id="JADQDO010000012">
    <property type="protein sequence ID" value="MBF9235340.1"/>
    <property type="molecule type" value="Genomic_DNA"/>
</dbReference>
<name>A0A931FQ06_9HYPH</name>
<dbReference type="Gene3D" id="2.40.100.20">
    <property type="match status" value="1"/>
</dbReference>
<organism evidence="1 2">
    <name type="scientific">Microvirga alba</name>
    <dbReference type="NCBI Taxonomy" id="2791025"/>
    <lineage>
        <taxon>Bacteria</taxon>
        <taxon>Pseudomonadati</taxon>
        <taxon>Pseudomonadota</taxon>
        <taxon>Alphaproteobacteria</taxon>
        <taxon>Hyphomicrobiales</taxon>
        <taxon>Methylobacteriaceae</taxon>
        <taxon>Microvirga</taxon>
    </lineage>
</organism>
<dbReference type="RefSeq" id="WP_196273331.1">
    <property type="nucleotide sequence ID" value="NZ_JADQDO010000012.1"/>
</dbReference>
<accession>A0A931FQ06</accession>
<dbReference type="InterPro" id="IPR024532">
    <property type="entry name" value="DUF3830"/>
</dbReference>
<reference evidence="1" key="1">
    <citation type="submission" date="2020-11" db="EMBL/GenBank/DDBJ databases">
        <authorList>
            <person name="Kim M.K."/>
        </authorList>
    </citation>
    <scope>NUCLEOTIDE SEQUENCE</scope>
    <source>
        <strain evidence="1">BT350</strain>
    </source>
</reference>
<proteinExistence type="predicted"/>
<comment type="caution">
    <text evidence="1">The sequence shown here is derived from an EMBL/GenBank/DDBJ whole genome shotgun (WGS) entry which is preliminary data.</text>
</comment>
<keyword evidence="2" id="KW-1185">Reference proteome</keyword>
<evidence type="ECO:0000313" key="1">
    <source>
        <dbReference type="EMBL" id="MBF9235340.1"/>
    </source>
</evidence>